<comment type="similarity">
    <text evidence="3">Belongs to the class-I pyridoxal-phosphate-dependent aminotransferase family.</text>
</comment>
<dbReference type="SUPFAM" id="SSF53383">
    <property type="entry name" value="PLP-dependent transferases"/>
    <property type="match status" value="1"/>
</dbReference>
<name>A0A3Q3ABA4_KRYMA</name>
<evidence type="ECO:0000256" key="10">
    <source>
        <dbReference type="ARBA" id="ARBA00036027"/>
    </source>
</evidence>
<dbReference type="PRINTS" id="PR00799">
    <property type="entry name" value="TRANSAMINASE"/>
</dbReference>
<accession>A0A3Q3ABA4</accession>
<evidence type="ECO:0000313" key="17">
    <source>
        <dbReference type="Proteomes" id="UP000264800"/>
    </source>
</evidence>
<dbReference type="Gene3D" id="3.90.1150.10">
    <property type="entry name" value="Aspartate Aminotransferase, domain 1"/>
    <property type="match status" value="1"/>
</dbReference>
<dbReference type="EC" id="2.6.1.1" evidence="14"/>
<keyword evidence="8 14" id="KW-0808">Transferase</keyword>
<reference evidence="16" key="1">
    <citation type="submission" date="2025-08" db="UniProtKB">
        <authorList>
            <consortium name="Ensembl"/>
        </authorList>
    </citation>
    <scope>IDENTIFICATION</scope>
</reference>
<keyword evidence="7" id="KW-0028">Amino-acid biosynthesis</keyword>
<comment type="cofactor">
    <cofactor evidence="1">
        <name>pyridoxal 5'-phosphate</name>
        <dbReference type="ChEBI" id="CHEBI:597326"/>
    </cofactor>
</comment>
<organism evidence="16 17">
    <name type="scientific">Kryptolebias marmoratus</name>
    <name type="common">Mangrove killifish</name>
    <name type="synonym">Rivulus marmoratus</name>
    <dbReference type="NCBI Taxonomy" id="37003"/>
    <lineage>
        <taxon>Eukaryota</taxon>
        <taxon>Metazoa</taxon>
        <taxon>Chordata</taxon>
        <taxon>Craniata</taxon>
        <taxon>Vertebrata</taxon>
        <taxon>Euteleostomi</taxon>
        <taxon>Actinopterygii</taxon>
        <taxon>Neopterygii</taxon>
        <taxon>Teleostei</taxon>
        <taxon>Neoteleostei</taxon>
        <taxon>Acanthomorphata</taxon>
        <taxon>Ovalentaria</taxon>
        <taxon>Atherinomorphae</taxon>
        <taxon>Cyprinodontiformes</taxon>
        <taxon>Rivulidae</taxon>
        <taxon>Kryptolebias</taxon>
    </lineage>
</organism>
<reference evidence="16" key="2">
    <citation type="submission" date="2025-09" db="UniProtKB">
        <authorList>
            <consortium name="Ensembl"/>
        </authorList>
    </citation>
    <scope>IDENTIFICATION</scope>
</reference>
<evidence type="ECO:0000256" key="3">
    <source>
        <dbReference type="ARBA" id="ARBA00007441"/>
    </source>
</evidence>
<evidence type="ECO:0000256" key="14">
    <source>
        <dbReference type="RuleBase" id="RU000480"/>
    </source>
</evidence>
<dbReference type="FunFam" id="3.90.1150.10:FF:000001">
    <property type="entry name" value="Aspartate aminotransferase"/>
    <property type="match status" value="1"/>
</dbReference>
<keyword evidence="9" id="KW-0663">Pyridoxal phosphate</keyword>
<evidence type="ECO:0000313" key="16">
    <source>
        <dbReference type="Ensembl" id="ENSKMAP00000008399.1"/>
    </source>
</evidence>
<evidence type="ECO:0000256" key="12">
    <source>
        <dbReference type="ARBA" id="ARBA00048761"/>
    </source>
</evidence>
<evidence type="ECO:0000256" key="1">
    <source>
        <dbReference type="ARBA" id="ARBA00001933"/>
    </source>
</evidence>
<dbReference type="InterPro" id="IPR000796">
    <property type="entry name" value="Asp_trans"/>
</dbReference>
<comment type="subunit">
    <text evidence="4 14">Homodimer.</text>
</comment>
<dbReference type="Gene3D" id="3.40.640.10">
    <property type="entry name" value="Type I PLP-dependent aspartate aminotransferase-like (Major domain)"/>
    <property type="match status" value="1"/>
</dbReference>
<dbReference type="Pfam" id="PF00155">
    <property type="entry name" value="Aminotran_1_2"/>
    <property type="match status" value="1"/>
</dbReference>
<evidence type="ECO:0000256" key="8">
    <source>
        <dbReference type="ARBA" id="ARBA00022679"/>
    </source>
</evidence>
<dbReference type="InterPro" id="IPR004838">
    <property type="entry name" value="NHTrfase_class1_PyrdxlP-BS"/>
</dbReference>
<dbReference type="InterPro" id="IPR015424">
    <property type="entry name" value="PyrdxlP-dep_Trfase"/>
</dbReference>
<dbReference type="InterPro" id="IPR004839">
    <property type="entry name" value="Aminotransferase_I/II_large"/>
</dbReference>
<dbReference type="Proteomes" id="UP000264800">
    <property type="component" value="Unplaced"/>
</dbReference>
<dbReference type="KEGG" id="kmr:108247449"/>
<dbReference type="InterPro" id="IPR015422">
    <property type="entry name" value="PyrdxlP-dep_Trfase_small"/>
</dbReference>
<dbReference type="Ensembl" id="ENSKMAT00000008527.1">
    <property type="protein sequence ID" value="ENSKMAP00000008399.1"/>
    <property type="gene ID" value="ENSKMAG00000006315.1"/>
</dbReference>
<dbReference type="GO" id="GO:0120554">
    <property type="term" value="F:2-aminobutanoate transaminase activity"/>
    <property type="evidence" value="ECO:0007669"/>
    <property type="project" value="RHEA"/>
</dbReference>
<dbReference type="STRING" id="37003.ENSKMAP00000008399"/>
<dbReference type="GO" id="GO:0005829">
    <property type="term" value="C:cytosol"/>
    <property type="evidence" value="ECO:0007669"/>
    <property type="project" value="TreeGrafter"/>
</dbReference>
<keyword evidence="5" id="KW-0963">Cytoplasm</keyword>
<evidence type="ECO:0000256" key="4">
    <source>
        <dbReference type="ARBA" id="ARBA00011738"/>
    </source>
</evidence>
<protein>
    <recommendedName>
        <fullName evidence="14">Aspartate aminotransferase</fullName>
        <ecNumber evidence="14">2.6.1.1</ecNumber>
    </recommendedName>
</protein>
<evidence type="ECO:0000256" key="9">
    <source>
        <dbReference type="ARBA" id="ARBA00022898"/>
    </source>
</evidence>
<dbReference type="AlphaFoldDB" id="A0A3Q3ABA4"/>
<dbReference type="PANTHER" id="PTHR11879">
    <property type="entry name" value="ASPARTATE AMINOTRANSFERASE"/>
    <property type="match status" value="1"/>
</dbReference>
<dbReference type="GeneTree" id="ENSGT00950000183082"/>
<dbReference type="GO" id="GO:0006532">
    <property type="term" value="P:aspartate biosynthetic process"/>
    <property type="evidence" value="ECO:0007669"/>
    <property type="project" value="TreeGrafter"/>
</dbReference>
<dbReference type="FunFam" id="3.40.640.10:FF:000044">
    <property type="entry name" value="Aspartate aminotransferase"/>
    <property type="match status" value="1"/>
</dbReference>
<comment type="catalytic activity">
    <reaction evidence="13">
        <text>L-cysteine + 2-oxoglutarate = 2-oxo-3-sulfanylpropanoate + L-glutamate</text>
        <dbReference type="Rhea" id="RHEA:17441"/>
        <dbReference type="ChEBI" id="CHEBI:16810"/>
        <dbReference type="ChEBI" id="CHEBI:29985"/>
        <dbReference type="ChEBI" id="CHEBI:35235"/>
        <dbReference type="ChEBI" id="CHEBI:57678"/>
        <dbReference type="EC" id="2.6.1.3"/>
    </reaction>
    <physiologicalReaction direction="left-to-right" evidence="13">
        <dbReference type="Rhea" id="RHEA:17442"/>
    </physiologicalReaction>
</comment>
<dbReference type="InterPro" id="IPR015421">
    <property type="entry name" value="PyrdxlP-dep_Trfase_major"/>
</dbReference>
<dbReference type="RefSeq" id="XP_017291070.1">
    <property type="nucleotide sequence ID" value="XM_017435581.1"/>
</dbReference>
<comment type="miscellaneous">
    <text evidence="14">In eukaryotes there are cytoplasmic, mitochondrial and chloroplastic isozymes.</text>
</comment>
<dbReference type="NCBIfam" id="NF006719">
    <property type="entry name" value="PRK09257.1"/>
    <property type="match status" value="1"/>
</dbReference>
<evidence type="ECO:0000256" key="13">
    <source>
        <dbReference type="ARBA" id="ARBA00049350"/>
    </source>
</evidence>
<feature type="domain" description="Aminotransferase class I/classII large" evidence="15">
    <location>
        <begin position="29"/>
        <end position="402"/>
    </location>
</feature>
<keyword evidence="6 14" id="KW-0032">Aminotransferase</keyword>
<dbReference type="PROSITE" id="PS00105">
    <property type="entry name" value="AA_TRANSFER_CLASS_1"/>
    <property type="match status" value="1"/>
</dbReference>
<dbReference type="GO" id="GO:0004069">
    <property type="term" value="F:L-aspartate:2-oxoglutarate aminotransferase activity"/>
    <property type="evidence" value="ECO:0007669"/>
    <property type="project" value="UniProtKB-EC"/>
</dbReference>
<evidence type="ECO:0000256" key="7">
    <source>
        <dbReference type="ARBA" id="ARBA00022605"/>
    </source>
</evidence>
<dbReference type="GO" id="GO:0030170">
    <property type="term" value="F:pyridoxal phosphate binding"/>
    <property type="evidence" value="ECO:0007669"/>
    <property type="project" value="InterPro"/>
</dbReference>
<evidence type="ECO:0000259" key="15">
    <source>
        <dbReference type="Pfam" id="PF00155"/>
    </source>
</evidence>
<proteinExistence type="inferred from homology"/>
<keyword evidence="17" id="KW-1185">Reference proteome</keyword>
<dbReference type="GO" id="GO:0047801">
    <property type="term" value="F:L-cysteine transaminase activity"/>
    <property type="evidence" value="ECO:0007669"/>
    <property type="project" value="UniProtKB-EC"/>
</dbReference>
<comment type="catalytic activity">
    <reaction evidence="10">
        <text>(2S)-2-aminobutanoate + 2-oxoglutarate = 2-oxobutanoate + L-glutamate</text>
        <dbReference type="Rhea" id="RHEA:70223"/>
        <dbReference type="ChEBI" id="CHEBI:16763"/>
        <dbReference type="ChEBI" id="CHEBI:16810"/>
        <dbReference type="ChEBI" id="CHEBI:29985"/>
        <dbReference type="ChEBI" id="CHEBI:74359"/>
    </reaction>
    <physiologicalReaction direction="right-to-left" evidence="10">
        <dbReference type="Rhea" id="RHEA:70225"/>
    </physiologicalReaction>
</comment>
<comment type="catalytic activity">
    <reaction evidence="12">
        <text>3-sulfino-L-alanine + 2-oxoglutarate = 3-sulfinopyruvate + L-glutamate</text>
        <dbReference type="Rhea" id="RHEA:70295"/>
        <dbReference type="ChEBI" id="CHEBI:16810"/>
        <dbReference type="ChEBI" id="CHEBI:29985"/>
        <dbReference type="ChEBI" id="CHEBI:61085"/>
        <dbReference type="ChEBI" id="CHEBI:140699"/>
    </reaction>
    <physiologicalReaction direction="right-to-left" evidence="12">
        <dbReference type="Rhea" id="RHEA:70297"/>
    </physiologicalReaction>
</comment>
<evidence type="ECO:0000256" key="5">
    <source>
        <dbReference type="ARBA" id="ARBA00022490"/>
    </source>
</evidence>
<evidence type="ECO:0000256" key="2">
    <source>
        <dbReference type="ARBA" id="ARBA00004496"/>
    </source>
</evidence>
<dbReference type="OMA" id="GTWTHIT"/>
<dbReference type="CDD" id="cd00609">
    <property type="entry name" value="AAT_like"/>
    <property type="match status" value="1"/>
</dbReference>
<evidence type="ECO:0000256" key="6">
    <source>
        <dbReference type="ARBA" id="ARBA00022576"/>
    </source>
</evidence>
<evidence type="ECO:0000256" key="11">
    <source>
        <dbReference type="ARBA" id="ARBA00048507"/>
    </source>
</evidence>
<dbReference type="PANTHER" id="PTHR11879:SF38">
    <property type="entry name" value="ASPARTATE AMINOTRANSFERASE"/>
    <property type="match status" value="1"/>
</dbReference>
<dbReference type="OrthoDB" id="6752799at2759"/>
<dbReference type="GeneID" id="108247449"/>
<comment type="subcellular location">
    <subcellularLocation>
        <location evidence="2">Cytoplasm</location>
    </subcellularLocation>
</comment>
<comment type="catalytic activity">
    <reaction evidence="11">
        <text>L-aspartate + 2-oxoglutarate = oxaloacetate + L-glutamate</text>
        <dbReference type="Rhea" id="RHEA:21824"/>
        <dbReference type="ChEBI" id="CHEBI:16452"/>
        <dbReference type="ChEBI" id="CHEBI:16810"/>
        <dbReference type="ChEBI" id="CHEBI:29985"/>
        <dbReference type="ChEBI" id="CHEBI:29991"/>
        <dbReference type="EC" id="2.6.1.1"/>
    </reaction>
    <physiologicalReaction direction="left-to-right" evidence="11">
        <dbReference type="Rhea" id="RHEA:21825"/>
    </physiologicalReaction>
</comment>
<sequence length="410" mass="46013">MSIFSEVPQAQPVAVFKLTADFREDTHPQKVNLGVGAYRTDDCQPWVLPVVKKVERLIVEDQSLNHEYLPILGLPEFRSAASKVALGDDSAAIKENRVGGVQALGGTGALRIGAEFLRRWYNGLNNTATPVFVSAPTWENHNGVFNDAGFKDIRPYHYWDAAKRGLDITGLLDDLEKAPEHSIFVLHACAHNPTGTDPTQEEWKSIADIMKRRKLFPFFDSAYQGFASGNLDKDAWAIRFFVSEGFELFIAQSFSKNFGLYNERVGNLTVIAKDNENLTRTMSQMEKIVRTTWSNPPSQGARIVSKTLNCPELFAEWKGNVKTMADRVLLMRDQLKAKLLALGTPGTWEHITQQIGMFSFTGLNPKQVEYLIKEKHVYLMASGRINMCGLTTKNIDYVVQSIHEAVIKVQ</sequence>